<sequence>MKRFWLAGGVAALAISPVALGQAVTSASVEEAVRPDSVLTLASAYVVDRKAPGIAIAYAKGDHPPVLASAGSIADDAGAAKASADSLWRVYSMTKPITGIAAMMLVEDGKLGLDQPVSDFIPGFRSMKVLTDPGNSLASRPAARPVTVRHLLTHTAGLGYTIVTKGPLLKEYERLGITPGAVNASIEAEARKARPTSLKEFADRVATLPLIADPGTKWSYSISLDVLARVVEVAGGMPFERFVQTRLFDPLQMKSSYWSVPESEIGRFATNYLWAGDNRIPFDQAKGSVYAAQPSFPYGGAGLVMSVRDYDRFLHMLLNEGTLDGARVMKPETVRLAMSNLLPAGVVFAGAPGGSGGDTAPKMGFGAGGSVYLEGVPGGPGKGTFGWGGAAGTIAWADPANKVRATVMVNYFPSDKWPLRADAVKAVYADVAR</sequence>
<dbReference type="InterPro" id="IPR001466">
    <property type="entry name" value="Beta-lactam-related"/>
</dbReference>
<feature type="domain" description="Beta-lactamase-related" evidence="2">
    <location>
        <begin position="43"/>
        <end position="425"/>
    </location>
</feature>
<evidence type="ECO:0000313" key="5">
    <source>
        <dbReference type="Proteomes" id="UP000185161"/>
    </source>
</evidence>
<keyword evidence="3" id="KW-0378">Hydrolase</keyword>
<evidence type="ECO:0000256" key="1">
    <source>
        <dbReference type="SAM" id="SignalP"/>
    </source>
</evidence>
<dbReference type="STRING" id="93064.BRX40_04265"/>
<gene>
    <name evidence="3" type="ORF">BRX40_04265</name>
    <name evidence="4" type="ORF">CA257_01745</name>
</gene>
<name>A0A1L6J763_9SPHN</name>
<reference evidence="3" key="1">
    <citation type="submission" date="2016-12" db="EMBL/GenBank/DDBJ databases">
        <title>Whole genome sequencing of Sphingomonas koreensis.</title>
        <authorList>
            <person name="Conlan S."/>
            <person name="Thomas P.J."/>
            <person name="Mullikin J."/>
            <person name="Palmore T.N."/>
            <person name="Frank K.M."/>
            <person name="Segre J.A."/>
        </authorList>
    </citation>
    <scope>NUCLEOTIDE SEQUENCE</scope>
    <source>
        <strain evidence="3">ABOJV</strain>
    </source>
</reference>
<dbReference type="InterPro" id="IPR050789">
    <property type="entry name" value="Diverse_Enzym_Activities"/>
</dbReference>
<feature type="signal peptide" evidence="1">
    <location>
        <begin position="1"/>
        <end position="21"/>
    </location>
</feature>
<keyword evidence="5" id="KW-1185">Reference proteome</keyword>
<dbReference type="PANTHER" id="PTHR43283:SF3">
    <property type="entry name" value="BETA-LACTAMASE FAMILY PROTEIN (AFU_ORTHOLOGUE AFUA_5G07500)"/>
    <property type="match status" value="1"/>
</dbReference>
<dbReference type="Gene3D" id="3.40.710.10">
    <property type="entry name" value="DD-peptidase/beta-lactamase superfamily"/>
    <property type="match status" value="1"/>
</dbReference>
<evidence type="ECO:0000259" key="2">
    <source>
        <dbReference type="Pfam" id="PF00144"/>
    </source>
</evidence>
<evidence type="ECO:0000313" key="6">
    <source>
        <dbReference type="Proteomes" id="UP000286681"/>
    </source>
</evidence>
<dbReference type="PANTHER" id="PTHR43283">
    <property type="entry name" value="BETA-LACTAMASE-RELATED"/>
    <property type="match status" value="1"/>
</dbReference>
<dbReference type="SUPFAM" id="SSF56601">
    <property type="entry name" value="beta-lactamase/transpeptidase-like"/>
    <property type="match status" value="1"/>
</dbReference>
<reference evidence="5" key="2">
    <citation type="submission" date="2016-12" db="EMBL/GenBank/DDBJ databases">
        <title>Whole genome sequencing of Sphingomonas sp. ABOJV.</title>
        <authorList>
            <person name="Conlan S."/>
            <person name="Thomas P.J."/>
            <person name="Mullikin J."/>
            <person name="Palmore T.N."/>
            <person name="Frank K.M."/>
            <person name="Segre J.A."/>
        </authorList>
    </citation>
    <scope>NUCLEOTIDE SEQUENCE [LARGE SCALE GENOMIC DNA]</scope>
    <source>
        <strain evidence="5">ABOJV</strain>
    </source>
</reference>
<dbReference type="KEGG" id="skr:BRX40_04265"/>
<dbReference type="EMBL" id="QQWO01000001">
    <property type="protein sequence ID" value="RSV08212.1"/>
    <property type="molecule type" value="Genomic_DNA"/>
</dbReference>
<organism evidence="3 5">
    <name type="scientific">Sphingomonas koreensis</name>
    <dbReference type="NCBI Taxonomy" id="93064"/>
    <lineage>
        <taxon>Bacteria</taxon>
        <taxon>Pseudomonadati</taxon>
        <taxon>Pseudomonadota</taxon>
        <taxon>Alphaproteobacteria</taxon>
        <taxon>Sphingomonadales</taxon>
        <taxon>Sphingomonadaceae</taxon>
        <taxon>Sphingomonas</taxon>
    </lineage>
</organism>
<accession>A0A1L6J763</accession>
<proteinExistence type="predicted"/>
<dbReference type="AlphaFoldDB" id="A0A1L6J763"/>
<dbReference type="InterPro" id="IPR012338">
    <property type="entry name" value="Beta-lactam/transpept-like"/>
</dbReference>
<evidence type="ECO:0000313" key="3">
    <source>
        <dbReference type="EMBL" id="APR51755.1"/>
    </source>
</evidence>
<keyword evidence="1" id="KW-0732">Signal</keyword>
<dbReference type="RefSeq" id="WP_075150773.1">
    <property type="nucleotide sequence ID" value="NZ_CP018820.1"/>
</dbReference>
<dbReference type="GO" id="GO:0016787">
    <property type="term" value="F:hydrolase activity"/>
    <property type="evidence" value="ECO:0007669"/>
    <property type="project" value="UniProtKB-KW"/>
</dbReference>
<dbReference type="GeneID" id="44131769"/>
<reference evidence="4 6" key="3">
    <citation type="submission" date="2018-07" db="EMBL/GenBank/DDBJ databases">
        <title>Genomic and Epidemiologic Investigation of an Indolent Hospital Outbreak.</title>
        <authorList>
            <person name="Johnson R.C."/>
            <person name="Deming C."/>
            <person name="Conlan S."/>
            <person name="Zellmer C.J."/>
            <person name="Michelin A.V."/>
            <person name="Lee-Lin S."/>
            <person name="Thomas P.J."/>
            <person name="Park M."/>
            <person name="Weingarten R.A."/>
            <person name="Less J."/>
            <person name="Dekker J.P."/>
            <person name="Frank K.M."/>
            <person name="Musser K.A."/>
            <person name="Mcquiston J.R."/>
            <person name="Henderson D.K."/>
            <person name="Lau A.F."/>
            <person name="Palmore T.N."/>
            <person name="Segre J.A."/>
        </authorList>
    </citation>
    <scope>NUCLEOTIDE SEQUENCE [LARGE SCALE GENOMIC DNA]</scope>
    <source>
        <strain evidence="4 6">SK-NIH.Env10_0317</strain>
    </source>
</reference>
<dbReference type="Proteomes" id="UP000286681">
    <property type="component" value="Unassembled WGS sequence"/>
</dbReference>
<evidence type="ECO:0000313" key="4">
    <source>
        <dbReference type="EMBL" id="RSV08212.1"/>
    </source>
</evidence>
<feature type="chain" id="PRO_5041797791" evidence="1">
    <location>
        <begin position="22"/>
        <end position="433"/>
    </location>
</feature>
<protein>
    <submittedName>
        <fullName evidence="3 4">Serine hydrolase</fullName>
    </submittedName>
</protein>
<dbReference type="Proteomes" id="UP000185161">
    <property type="component" value="Chromosome"/>
</dbReference>
<dbReference type="EMBL" id="CP018820">
    <property type="protein sequence ID" value="APR51755.1"/>
    <property type="molecule type" value="Genomic_DNA"/>
</dbReference>
<dbReference type="OrthoDB" id="9808046at2"/>
<dbReference type="Pfam" id="PF00144">
    <property type="entry name" value="Beta-lactamase"/>
    <property type="match status" value="1"/>
</dbReference>